<evidence type="ECO:0000256" key="1">
    <source>
        <dbReference type="ARBA" id="ARBA00004141"/>
    </source>
</evidence>
<evidence type="ECO:0000256" key="6">
    <source>
        <dbReference type="SAM" id="Phobius"/>
    </source>
</evidence>
<feature type="transmembrane region" description="Helical" evidence="6">
    <location>
        <begin position="72"/>
        <end position="92"/>
    </location>
</feature>
<keyword evidence="3 6" id="KW-1133">Transmembrane helix</keyword>
<feature type="region of interest" description="Disordered" evidence="5">
    <location>
        <begin position="1"/>
        <end position="20"/>
    </location>
</feature>
<dbReference type="PANTHER" id="PTHR38480:SF1">
    <property type="entry name" value="SLR0254 PROTEIN"/>
    <property type="match status" value="1"/>
</dbReference>
<gene>
    <name evidence="8" type="ORF">Q6A51_12045</name>
</gene>
<dbReference type="InterPro" id="IPR010432">
    <property type="entry name" value="RDD"/>
</dbReference>
<dbReference type="PANTHER" id="PTHR38480">
    <property type="entry name" value="SLR0254 PROTEIN"/>
    <property type="match status" value="1"/>
</dbReference>
<name>A0ABT9CUQ5_9PSED</name>
<protein>
    <submittedName>
        <fullName evidence="8">RDD family protein</fullName>
    </submittedName>
</protein>
<evidence type="ECO:0000256" key="3">
    <source>
        <dbReference type="ARBA" id="ARBA00022989"/>
    </source>
</evidence>
<reference evidence="8 9" key="1">
    <citation type="submission" date="2023-07" db="EMBL/GenBank/DDBJ databases">
        <title>Identification of four novel Pseudomonas species associated with bacterial leaf spot of cucurbits.</title>
        <authorList>
            <person name="Fullem K.R."/>
        </authorList>
    </citation>
    <scope>NUCLEOTIDE SEQUENCE [LARGE SCALE GENOMIC DNA]</scope>
    <source>
        <strain evidence="8 9">KFB 138</strain>
    </source>
</reference>
<comment type="subcellular location">
    <subcellularLocation>
        <location evidence="1">Membrane</location>
        <topology evidence="1">Multi-pass membrane protein</topology>
    </subcellularLocation>
</comment>
<evidence type="ECO:0000313" key="8">
    <source>
        <dbReference type="EMBL" id="MDO7927517.1"/>
    </source>
</evidence>
<evidence type="ECO:0000256" key="4">
    <source>
        <dbReference type="ARBA" id="ARBA00023136"/>
    </source>
</evidence>
<feature type="domain" description="RDD" evidence="7">
    <location>
        <begin position="36"/>
        <end position="156"/>
    </location>
</feature>
<keyword evidence="4 6" id="KW-0472">Membrane</keyword>
<evidence type="ECO:0000256" key="2">
    <source>
        <dbReference type="ARBA" id="ARBA00022692"/>
    </source>
</evidence>
<keyword evidence="9" id="KW-1185">Reference proteome</keyword>
<comment type="caution">
    <text evidence="8">The sequence shown here is derived from an EMBL/GenBank/DDBJ whole genome shotgun (WGS) entry which is preliminary data.</text>
</comment>
<proteinExistence type="predicted"/>
<evidence type="ECO:0000259" key="7">
    <source>
        <dbReference type="Pfam" id="PF06271"/>
    </source>
</evidence>
<dbReference type="RefSeq" id="WP_304574887.1">
    <property type="nucleotide sequence ID" value="NZ_JAUQOO010000008.1"/>
</dbReference>
<organism evidence="8 9">
    <name type="scientific">Pseudomonas serbiensis</name>
    <dbReference type="NCBI Taxonomy" id="3064350"/>
    <lineage>
        <taxon>Bacteria</taxon>
        <taxon>Pseudomonadati</taxon>
        <taxon>Pseudomonadota</taxon>
        <taxon>Gammaproteobacteria</taxon>
        <taxon>Pseudomonadales</taxon>
        <taxon>Pseudomonadaceae</taxon>
        <taxon>Pseudomonas</taxon>
    </lineage>
</organism>
<dbReference type="Proteomes" id="UP001223016">
    <property type="component" value="Unassembled WGS sequence"/>
</dbReference>
<evidence type="ECO:0000313" key="9">
    <source>
        <dbReference type="Proteomes" id="UP001223016"/>
    </source>
</evidence>
<dbReference type="Pfam" id="PF06271">
    <property type="entry name" value="RDD"/>
    <property type="match status" value="1"/>
</dbReference>
<accession>A0ABT9CUQ5</accession>
<dbReference type="EMBL" id="JAUQOO010000008">
    <property type="protein sequence ID" value="MDO7927517.1"/>
    <property type="molecule type" value="Genomic_DNA"/>
</dbReference>
<sequence length="241" mass="25902">MSSPPASPRNAAPPAPLDTRIGIETPEGIDLVIRPAGLLPRALAFGIDLGIRVLIIGALIMFFRLFDKLGTGLGSIATFLVTWWYMVLFEVLNQGSTPGKRIMGLRVVQDDGTPIGWASSLIRNLLRVVDMLPFGYCIGIISCLSHPMFKRLGDLAAGTCVIYRDVPVQRPVLPQAEPVVAPFTLTLDEQRAVMDLAERQGELSAARTEELAAILAEPLHIPPGKAVAHINGLARGLLGPT</sequence>
<feature type="compositionally biased region" description="Pro residues" evidence="5">
    <location>
        <begin position="1"/>
        <end position="16"/>
    </location>
</feature>
<keyword evidence="2 6" id="KW-0812">Transmembrane</keyword>
<feature type="transmembrane region" description="Helical" evidence="6">
    <location>
        <begin position="42"/>
        <end position="66"/>
    </location>
</feature>
<evidence type="ECO:0000256" key="5">
    <source>
        <dbReference type="SAM" id="MobiDB-lite"/>
    </source>
</evidence>